<dbReference type="EMBL" id="JANIIK010000119">
    <property type="protein sequence ID" value="KAJ3584580.1"/>
    <property type="molecule type" value="Genomic_DNA"/>
</dbReference>
<dbReference type="PANTHER" id="PTHR47027">
    <property type="entry name" value="REVERSE TRANSCRIPTASE DOMAIN-CONTAINING PROTEIN"/>
    <property type="match status" value="1"/>
</dbReference>
<evidence type="ECO:0008006" key="3">
    <source>
        <dbReference type="Google" id="ProtNLM"/>
    </source>
</evidence>
<accession>A0A9Q0D9S0</accession>
<dbReference type="OrthoDB" id="410381at2759"/>
<organism evidence="1 2">
    <name type="scientific">Muraenolepis orangiensis</name>
    <name type="common">Patagonian moray cod</name>
    <dbReference type="NCBI Taxonomy" id="630683"/>
    <lineage>
        <taxon>Eukaryota</taxon>
        <taxon>Metazoa</taxon>
        <taxon>Chordata</taxon>
        <taxon>Craniata</taxon>
        <taxon>Vertebrata</taxon>
        <taxon>Euteleostomi</taxon>
        <taxon>Actinopterygii</taxon>
        <taxon>Neopterygii</taxon>
        <taxon>Teleostei</taxon>
        <taxon>Neoteleostei</taxon>
        <taxon>Acanthomorphata</taxon>
        <taxon>Zeiogadaria</taxon>
        <taxon>Gadariae</taxon>
        <taxon>Gadiformes</taxon>
        <taxon>Muraenolepidoidei</taxon>
        <taxon>Muraenolepididae</taxon>
        <taxon>Muraenolepis</taxon>
    </lineage>
</organism>
<sequence length="494" mass="56061">MAEDVRGQIAQRASHFSAFSIACDESTDVSDSAQLLVFLRGVNEDFEVCQELAGLETLKGTTKGVDIFMAVERVMDKNDLKWETLSGITTDGAPAMVGNLAHFPSLREVGLMEEDTPKYLDILNNLEVEFDHRFEDFRGNTTAFELFAQPFSVNVDAVSEELQMELLELQSDSDLHSRFRELSLQDFYRSIPAHRYGKIRKHAQATTKLQRERVIELQYVDDCALVSHNPQDLQSVLTAAVRAYSRMGLTVNTIKTEVVCQWSANIPSTPPTFTAAGEQLSVVPFFRYLGSILSEDNTIDNEVQNRIKQASAAFGRLRRRVFQNKNLHLRTKVCVYQAICITTLLYSCEAWVTYSRHIRALEQFHICCLQRILGITWCDRVPHSEVLSKTNCRSIEATIIQHQLRWLGHVVRMPSNRLPCRVLYGQLHHGRRSAGGQKKRYKDQLKTALKKCKIRPEALEGVAADCNTWRQLCRDGSESGGESGGDWKFTETDF</sequence>
<comment type="caution">
    <text evidence="1">The sequence shown here is derived from an EMBL/GenBank/DDBJ whole genome shotgun (WGS) entry which is preliminary data.</text>
</comment>
<dbReference type="PANTHER" id="PTHR47027:SF20">
    <property type="entry name" value="REVERSE TRANSCRIPTASE-LIKE PROTEIN WITH RNA-DIRECTED DNA POLYMERASE DOMAIN"/>
    <property type="match status" value="1"/>
</dbReference>
<reference evidence="1" key="1">
    <citation type="submission" date="2022-07" db="EMBL/GenBank/DDBJ databases">
        <title>Chromosome-level genome of Muraenolepis orangiensis.</title>
        <authorList>
            <person name="Kim J."/>
        </authorList>
    </citation>
    <scope>NUCLEOTIDE SEQUENCE</scope>
    <source>
        <strain evidence="1">KU_S4_2022</strain>
        <tissue evidence="1">Muscle</tissue>
    </source>
</reference>
<name>A0A9Q0D9S0_9TELE</name>
<evidence type="ECO:0000313" key="2">
    <source>
        <dbReference type="Proteomes" id="UP001148018"/>
    </source>
</evidence>
<proteinExistence type="predicted"/>
<gene>
    <name evidence="1" type="ORF">NHX12_015075</name>
</gene>
<keyword evidence="2" id="KW-1185">Reference proteome</keyword>
<evidence type="ECO:0000313" key="1">
    <source>
        <dbReference type="EMBL" id="KAJ3584580.1"/>
    </source>
</evidence>
<dbReference type="PROSITE" id="PS51257">
    <property type="entry name" value="PROKAR_LIPOPROTEIN"/>
    <property type="match status" value="1"/>
</dbReference>
<dbReference type="Proteomes" id="UP001148018">
    <property type="component" value="Unassembled WGS sequence"/>
</dbReference>
<protein>
    <recommendedName>
        <fullName evidence="3">DUF4371 domain-containing protein</fullName>
    </recommendedName>
</protein>
<dbReference type="AlphaFoldDB" id="A0A9Q0D9S0"/>